<name>A0A9W6IRU5_9PROT</name>
<reference evidence="2" key="1">
    <citation type="journal article" date="2014" name="Int. J. Syst. Evol. Microbiol.">
        <title>Complete genome sequence of Corynebacterium casei LMG S-19264T (=DSM 44701T), isolated from a smear-ripened cheese.</title>
        <authorList>
            <consortium name="US DOE Joint Genome Institute (JGI-PGF)"/>
            <person name="Walter F."/>
            <person name="Albersmeier A."/>
            <person name="Kalinowski J."/>
            <person name="Ruckert C."/>
        </authorList>
    </citation>
    <scope>NUCLEOTIDE SEQUENCE</scope>
    <source>
        <strain evidence="2">VKM B-1513</strain>
    </source>
</reference>
<accession>A0A9W6IRU5</accession>
<dbReference type="InterPro" id="IPR045496">
    <property type="entry name" value="DUF6437"/>
</dbReference>
<feature type="domain" description="DUF64370" evidence="1">
    <location>
        <begin position="14"/>
        <end position="59"/>
    </location>
</feature>
<comment type="caution">
    <text evidence="2">The sequence shown here is derived from an EMBL/GenBank/DDBJ whole genome shotgun (WGS) entry which is preliminary data.</text>
</comment>
<keyword evidence="3" id="KW-1185">Reference proteome</keyword>
<protein>
    <recommendedName>
        <fullName evidence="1">DUF64370 domain-containing protein</fullName>
    </recommendedName>
</protein>
<proteinExistence type="predicted"/>
<sequence length="69" mass="7310">MASAIAKLRKAEEAATAAREKARVELGEMVMETGAYAIPEATLKKLLQAAAHAPDDTLQRAIVMLKGTS</sequence>
<evidence type="ECO:0000313" key="3">
    <source>
        <dbReference type="Proteomes" id="UP001143486"/>
    </source>
</evidence>
<dbReference type="AlphaFoldDB" id="A0A9W6IRU5"/>
<evidence type="ECO:0000259" key="1">
    <source>
        <dbReference type="Pfam" id="PF20031"/>
    </source>
</evidence>
<gene>
    <name evidence="2" type="ORF">GCM10017621_34690</name>
</gene>
<organism evidence="2 3">
    <name type="scientific">Maricaulis virginensis</name>
    <dbReference type="NCBI Taxonomy" id="144022"/>
    <lineage>
        <taxon>Bacteria</taxon>
        <taxon>Pseudomonadati</taxon>
        <taxon>Pseudomonadota</taxon>
        <taxon>Alphaproteobacteria</taxon>
        <taxon>Maricaulales</taxon>
        <taxon>Maricaulaceae</taxon>
        <taxon>Maricaulis</taxon>
    </lineage>
</organism>
<dbReference type="EMBL" id="BSFE01000016">
    <property type="protein sequence ID" value="GLK53961.1"/>
    <property type="molecule type" value="Genomic_DNA"/>
</dbReference>
<reference evidence="2" key="2">
    <citation type="submission" date="2023-01" db="EMBL/GenBank/DDBJ databases">
        <authorList>
            <person name="Sun Q."/>
            <person name="Evtushenko L."/>
        </authorList>
    </citation>
    <scope>NUCLEOTIDE SEQUENCE</scope>
    <source>
        <strain evidence="2">VKM B-1513</strain>
    </source>
</reference>
<dbReference type="Pfam" id="PF20031">
    <property type="entry name" value="DUF6437"/>
    <property type="match status" value="1"/>
</dbReference>
<dbReference type="Proteomes" id="UP001143486">
    <property type="component" value="Unassembled WGS sequence"/>
</dbReference>
<evidence type="ECO:0000313" key="2">
    <source>
        <dbReference type="EMBL" id="GLK53961.1"/>
    </source>
</evidence>
<dbReference type="RefSeq" id="WP_271188293.1">
    <property type="nucleotide sequence ID" value="NZ_BSFE01000016.1"/>
</dbReference>